<dbReference type="Gene3D" id="3.30.470.20">
    <property type="entry name" value="ATP-grasp fold, B domain"/>
    <property type="match status" value="1"/>
</dbReference>
<dbReference type="Pfam" id="PF21360">
    <property type="entry name" value="PylC-like_N"/>
    <property type="match status" value="1"/>
</dbReference>
<keyword evidence="4" id="KW-1185">Reference proteome</keyword>
<dbReference type="OrthoDB" id="5420347at2"/>
<protein>
    <submittedName>
        <fullName evidence="3">Carbamoyl-phosphate synthase large subunit</fullName>
    </submittedName>
</protein>
<dbReference type="Proteomes" id="UP000199223">
    <property type="component" value="Unassembled WGS sequence"/>
</dbReference>
<dbReference type="InterPro" id="IPR048764">
    <property type="entry name" value="PylC_N"/>
</dbReference>
<dbReference type="STRING" id="856736.SAMN04488058_10196"/>
<dbReference type="InterPro" id="IPR013815">
    <property type="entry name" value="ATP_grasp_subdomain_1"/>
</dbReference>
<dbReference type="Pfam" id="PF15632">
    <property type="entry name" value="ATPgrasp_Ter"/>
    <property type="match status" value="1"/>
</dbReference>
<accession>A0A1H6S9D6</accession>
<gene>
    <name evidence="3" type="ORF">SAMN04488058_10196</name>
</gene>
<organism evidence="3 4">
    <name type="scientific">Deinococcus reticulitermitis</name>
    <dbReference type="NCBI Taxonomy" id="856736"/>
    <lineage>
        <taxon>Bacteria</taxon>
        <taxon>Thermotogati</taxon>
        <taxon>Deinococcota</taxon>
        <taxon>Deinococci</taxon>
        <taxon>Deinococcales</taxon>
        <taxon>Deinococcaceae</taxon>
        <taxon>Deinococcus</taxon>
    </lineage>
</organism>
<keyword evidence="1" id="KW-0547">Nucleotide-binding</keyword>
<name>A0A1H6S9D6_9DEIO</name>
<feature type="domain" description="ATP-grasp" evidence="2">
    <location>
        <begin position="122"/>
        <end position="296"/>
    </location>
</feature>
<dbReference type="RefSeq" id="WP_092262497.1">
    <property type="nucleotide sequence ID" value="NZ_FNZA01000001.1"/>
</dbReference>
<proteinExistence type="predicted"/>
<sequence length="327" mass="36024">MTCSDGPLLLTSAGRRVSLLRLWQRAAAVRHRAVYTTDLDSLAPAVLLVDRSFPLPRVKDPAYLPELLRQVETLRLSLIIPTIDTELPVLARSAGQLRAAGACPLISEEAFIDLCNDKWAFGRAFAEDGFDTAAAWLPEEALDLGDALPRDLFIKPRDGSASQHAYALTRSELSETIPRVPNAVVQERLRGDEITIDALLDFSGQLLHYVPRRRIRTVGGESIEGETIDDAPFAPWLQGVLSAAGRRGARGPLTAQAFLTERGPVLTEINPRFGGGYPLGYAAGAHYPEWLLALAVGEAVQPRLGDYVRGLYMTRHYEETFTTRRPW</sequence>
<evidence type="ECO:0000313" key="4">
    <source>
        <dbReference type="Proteomes" id="UP000199223"/>
    </source>
</evidence>
<evidence type="ECO:0000256" key="1">
    <source>
        <dbReference type="PROSITE-ProRule" id="PRU00409"/>
    </source>
</evidence>
<dbReference type="EMBL" id="FNZA01000001">
    <property type="protein sequence ID" value="SEI60042.1"/>
    <property type="molecule type" value="Genomic_DNA"/>
</dbReference>
<evidence type="ECO:0000313" key="3">
    <source>
        <dbReference type="EMBL" id="SEI60042.1"/>
    </source>
</evidence>
<dbReference type="AlphaFoldDB" id="A0A1H6S9D6"/>
<dbReference type="InterPro" id="IPR011761">
    <property type="entry name" value="ATP-grasp"/>
</dbReference>
<dbReference type="GO" id="GO:0046872">
    <property type="term" value="F:metal ion binding"/>
    <property type="evidence" value="ECO:0007669"/>
    <property type="project" value="InterPro"/>
</dbReference>
<dbReference type="Gene3D" id="3.30.1490.20">
    <property type="entry name" value="ATP-grasp fold, A domain"/>
    <property type="match status" value="1"/>
</dbReference>
<reference evidence="4" key="1">
    <citation type="submission" date="2016-10" db="EMBL/GenBank/DDBJ databases">
        <authorList>
            <person name="Varghese N."/>
            <person name="Submissions S."/>
        </authorList>
    </citation>
    <scope>NUCLEOTIDE SEQUENCE [LARGE SCALE GENOMIC DNA]</scope>
    <source>
        <strain evidence="4">CGMCC 1.10218</strain>
    </source>
</reference>
<dbReference type="SUPFAM" id="SSF56059">
    <property type="entry name" value="Glutathione synthetase ATP-binding domain-like"/>
    <property type="match status" value="1"/>
</dbReference>
<dbReference type="PROSITE" id="PS50975">
    <property type="entry name" value="ATP_GRASP"/>
    <property type="match status" value="1"/>
</dbReference>
<dbReference type="Gene3D" id="3.40.50.20">
    <property type="match status" value="1"/>
</dbReference>
<keyword evidence="1" id="KW-0067">ATP-binding</keyword>
<evidence type="ECO:0000259" key="2">
    <source>
        <dbReference type="PROSITE" id="PS50975"/>
    </source>
</evidence>
<dbReference type="GO" id="GO:0005524">
    <property type="term" value="F:ATP binding"/>
    <property type="evidence" value="ECO:0007669"/>
    <property type="project" value="UniProtKB-UniRule"/>
</dbReference>